<comment type="caution">
    <text evidence="2">The sequence shown here is derived from an EMBL/GenBank/DDBJ whole genome shotgun (WGS) entry which is preliminary data.</text>
</comment>
<dbReference type="RefSeq" id="WP_117693798.1">
    <property type="nucleotide sequence ID" value="NZ_CP042464.1"/>
</dbReference>
<evidence type="ECO:0000313" key="1">
    <source>
        <dbReference type="EMBL" id="RGL60045.1"/>
    </source>
</evidence>
<evidence type="ECO:0000313" key="3">
    <source>
        <dbReference type="Proteomes" id="UP000261187"/>
    </source>
</evidence>
<name>A0A3E4SHM7_9BACT</name>
<organism evidence="2 4">
    <name type="scientific">Segatella copri</name>
    <dbReference type="NCBI Taxonomy" id="165179"/>
    <lineage>
        <taxon>Bacteria</taxon>
        <taxon>Pseudomonadati</taxon>
        <taxon>Bacteroidota</taxon>
        <taxon>Bacteroidia</taxon>
        <taxon>Bacteroidales</taxon>
        <taxon>Prevotellaceae</taxon>
        <taxon>Segatella</taxon>
    </lineage>
</organism>
<evidence type="ECO:0008006" key="5">
    <source>
        <dbReference type="Google" id="ProtNLM"/>
    </source>
</evidence>
<gene>
    <name evidence="2" type="ORF">DW250_11640</name>
    <name evidence="1" type="ORF">DXC61_07620</name>
</gene>
<dbReference type="Proteomes" id="UP000261187">
    <property type="component" value="Unassembled WGS sequence"/>
</dbReference>
<evidence type="ECO:0000313" key="2">
    <source>
        <dbReference type="EMBL" id="RHG64033.1"/>
    </source>
</evidence>
<accession>A0A3E4SHM7</accession>
<proteinExistence type="predicted"/>
<dbReference type="AlphaFoldDB" id="A0A3E4SHM7"/>
<sequence length="159" mass="17693">MRKRIKNNYILGACVIIMMLLCILSVSQPIRFQKAMASREAEVKEKLMQIRQAEEKYKAKHGVYTGDFPTLVKGKYLQEDAQYIPYADGKKFTLAATVIVGKSGKQIPVMECGAGYETFLDGLDEGSIQQKIEEANYAGSYPGLKIGDLTTDNNNAGNW</sequence>
<reference evidence="3 4" key="1">
    <citation type="submission" date="2018-08" db="EMBL/GenBank/DDBJ databases">
        <title>A genome reference for cultivated species of the human gut microbiota.</title>
        <authorList>
            <person name="Zou Y."/>
            <person name="Xue W."/>
            <person name="Luo G."/>
        </authorList>
    </citation>
    <scope>NUCLEOTIDE SEQUENCE [LARGE SCALE GENOMIC DNA]</scope>
    <source>
        <strain evidence="2 4">AM22-1</strain>
        <strain evidence="1 3">TF06-40</strain>
    </source>
</reference>
<evidence type="ECO:0000313" key="4">
    <source>
        <dbReference type="Proteomes" id="UP000286501"/>
    </source>
</evidence>
<dbReference type="EMBL" id="QRIN01000053">
    <property type="protein sequence ID" value="RHG64033.1"/>
    <property type="molecule type" value="Genomic_DNA"/>
</dbReference>
<protein>
    <recommendedName>
        <fullName evidence="5">Type II secretion system protein</fullName>
    </recommendedName>
</protein>
<dbReference type="Proteomes" id="UP000286501">
    <property type="component" value="Unassembled WGS sequence"/>
</dbReference>
<dbReference type="EMBL" id="QSSA01000014">
    <property type="protein sequence ID" value="RGL60045.1"/>
    <property type="molecule type" value="Genomic_DNA"/>
</dbReference>